<organism evidence="3 4">
    <name type="scientific">Lithocarpus litseifolius</name>
    <dbReference type="NCBI Taxonomy" id="425828"/>
    <lineage>
        <taxon>Eukaryota</taxon>
        <taxon>Viridiplantae</taxon>
        <taxon>Streptophyta</taxon>
        <taxon>Embryophyta</taxon>
        <taxon>Tracheophyta</taxon>
        <taxon>Spermatophyta</taxon>
        <taxon>Magnoliopsida</taxon>
        <taxon>eudicotyledons</taxon>
        <taxon>Gunneridae</taxon>
        <taxon>Pentapetalae</taxon>
        <taxon>rosids</taxon>
        <taxon>fabids</taxon>
        <taxon>Fagales</taxon>
        <taxon>Fagaceae</taxon>
        <taxon>Lithocarpus</taxon>
    </lineage>
</organism>
<dbReference type="InterPro" id="IPR025836">
    <property type="entry name" value="Zn_knuckle_CX2CX4HX4C"/>
</dbReference>
<proteinExistence type="predicted"/>
<keyword evidence="4" id="KW-1185">Reference proteome</keyword>
<accession>A0AAW2DHZ0</accession>
<dbReference type="PANTHER" id="PTHR31286:SF167">
    <property type="entry name" value="OS09G0268800 PROTEIN"/>
    <property type="match status" value="1"/>
</dbReference>
<comment type="caution">
    <text evidence="3">The sequence shown here is derived from an EMBL/GenBank/DDBJ whole genome shotgun (WGS) entry which is preliminary data.</text>
</comment>
<evidence type="ECO:0000259" key="2">
    <source>
        <dbReference type="Pfam" id="PF14392"/>
    </source>
</evidence>
<name>A0AAW2DHZ0_9ROSI</name>
<feature type="domain" description="DUF4283" evidence="1">
    <location>
        <begin position="1"/>
        <end position="52"/>
    </location>
</feature>
<dbReference type="EMBL" id="JAZDWU010000002">
    <property type="protein sequence ID" value="KAL0009739.1"/>
    <property type="molecule type" value="Genomic_DNA"/>
</dbReference>
<feature type="domain" description="Zinc knuckle CX2CX4HX4C" evidence="2">
    <location>
        <begin position="113"/>
        <end position="160"/>
    </location>
</feature>
<evidence type="ECO:0000259" key="1">
    <source>
        <dbReference type="Pfam" id="PF14111"/>
    </source>
</evidence>
<evidence type="ECO:0000313" key="3">
    <source>
        <dbReference type="EMBL" id="KAL0009739.1"/>
    </source>
</evidence>
<protein>
    <recommendedName>
        <fullName evidence="5">DUF4283 domain-containing protein</fullName>
    </recommendedName>
</protein>
<evidence type="ECO:0000313" key="4">
    <source>
        <dbReference type="Proteomes" id="UP001459277"/>
    </source>
</evidence>
<gene>
    <name evidence="3" type="ORF">SO802_004847</name>
</gene>
<dbReference type="Pfam" id="PF14392">
    <property type="entry name" value="zf-CCHC_4"/>
    <property type="match status" value="1"/>
</dbReference>
<dbReference type="AlphaFoldDB" id="A0AAW2DHZ0"/>
<dbReference type="InterPro" id="IPR040256">
    <property type="entry name" value="At4g02000-like"/>
</dbReference>
<dbReference type="InterPro" id="IPR025558">
    <property type="entry name" value="DUF4283"/>
</dbReference>
<sequence length="290" mass="32968">MWRTRDNFEVSDAGNNKLLFAFQSGEDVEKVLVGEPWSFDRHLVLFQWYKTSTPIEELNFDKVLFWIQIHNLPYSLLFAEVARSIGESLGKVSMPKATSELRWDNFLRIRVAIDVNEQLCRVKRVRFDKDDDGWVSFAYERLPNLCYWCGQLNHDDKDCAIWLRSRGSLLSRDQQYGALLRAGQFNPSKKMVIEHSLVVAAPVEEGSAKSIGEVEAENYGSNNTYADFEAVIQGLDEAIRGDSGFQISNEEDIGINMVSDGGELSSKESENWAITMVMQDVDQLGNSNCQ</sequence>
<reference evidence="3 4" key="1">
    <citation type="submission" date="2024-01" db="EMBL/GenBank/DDBJ databases">
        <title>A telomere-to-telomere, gap-free genome of sweet tea (Lithocarpus litseifolius).</title>
        <authorList>
            <person name="Zhou J."/>
        </authorList>
    </citation>
    <scope>NUCLEOTIDE SEQUENCE [LARGE SCALE GENOMIC DNA]</scope>
    <source>
        <strain evidence="3">Zhou-2022a</strain>
        <tissue evidence="3">Leaf</tissue>
    </source>
</reference>
<dbReference type="PANTHER" id="PTHR31286">
    <property type="entry name" value="GLYCINE-RICH CELL WALL STRUCTURAL PROTEIN 1.8-LIKE"/>
    <property type="match status" value="1"/>
</dbReference>
<dbReference type="Pfam" id="PF14111">
    <property type="entry name" value="DUF4283"/>
    <property type="match status" value="1"/>
</dbReference>
<evidence type="ECO:0008006" key="5">
    <source>
        <dbReference type="Google" id="ProtNLM"/>
    </source>
</evidence>
<dbReference type="Proteomes" id="UP001459277">
    <property type="component" value="Unassembled WGS sequence"/>
</dbReference>